<dbReference type="OrthoDB" id="9802309at2"/>
<dbReference type="GO" id="GO:0003723">
    <property type="term" value="F:RNA binding"/>
    <property type="evidence" value="ECO:0007669"/>
    <property type="project" value="InterPro"/>
</dbReference>
<comment type="caution">
    <text evidence="9">The sequence shown here is derived from an EMBL/GenBank/DDBJ whole genome shotgun (WGS) entry which is preliminary data.</text>
</comment>
<evidence type="ECO:0000259" key="7">
    <source>
        <dbReference type="Pfam" id="PF09157"/>
    </source>
</evidence>
<evidence type="ECO:0000256" key="2">
    <source>
        <dbReference type="ARBA" id="ARBA00005642"/>
    </source>
</evidence>
<dbReference type="InterPro" id="IPR020103">
    <property type="entry name" value="PsdUridine_synth_cat_dom_sf"/>
</dbReference>
<gene>
    <name evidence="5 9" type="primary">truB</name>
    <name evidence="9" type="ORF">ES754_07305</name>
</gene>
<comment type="similarity">
    <text evidence="2 5">Belongs to the pseudouridine synthase TruB family. Type 1 subfamily.</text>
</comment>
<dbReference type="GO" id="GO:0160148">
    <property type="term" value="F:tRNA pseudouridine(55) synthase activity"/>
    <property type="evidence" value="ECO:0007669"/>
    <property type="project" value="UniProtKB-EC"/>
</dbReference>
<keyword evidence="3 5" id="KW-0819">tRNA processing</keyword>
<dbReference type="PANTHER" id="PTHR13767:SF2">
    <property type="entry name" value="PSEUDOURIDYLATE SYNTHASE TRUB1"/>
    <property type="match status" value="1"/>
</dbReference>
<dbReference type="InterPro" id="IPR015240">
    <property type="entry name" value="tRNA_sdUridine_synth_fam1_C"/>
</dbReference>
<dbReference type="GO" id="GO:0031119">
    <property type="term" value="P:tRNA pseudouridine synthesis"/>
    <property type="evidence" value="ECO:0007669"/>
    <property type="project" value="UniProtKB-UniRule"/>
</dbReference>
<dbReference type="EC" id="5.4.99.25" evidence="5"/>
<dbReference type="PANTHER" id="PTHR13767">
    <property type="entry name" value="TRNA-PSEUDOURIDINE SYNTHASE"/>
    <property type="match status" value="1"/>
</dbReference>
<dbReference type="NCBIfam" id="TIGR00431">
    <property type="entry name" value="TruB"/>
    <property type="match status" value="1"/>
</dbReference>
<dbReference type="GO" id="GO:1990481">
    <property type="term" value="P:mRNA pseudouridine synthesis"/>
    <property type="evidence" value="ECO:0007669"/>
    <property type="project" value="TreeGrafter"/>
</dbReference>
<dbReference type="AlphaFoldDB" id="A0A5C7A0F8"/>
<protein>
    <recommendedName>
        <fullName evidence="5">tRNA pseudouridine synthase B</fullName>
        <ecNumber evidence="5">5.4.99.25</ecNumber>
    </recommendedName>
    <alternativeName>
        <fullName evidence="5">tRNA pseudouridine(55) synthase</fullName>
        <shortName evidence="5">Psi55 synthase</shortName>
    </alternativeName>
    <alternativeName>
        <fullName evidence="5">tRNA pseudouridylate synthase</fullName>
    </alternativeName>
    <alternativeName>
        <fullName evidence="5">tRNA-uridine isomerase</fullName>
    </alternativeName>
</protein>
<proteinExistence type="inferred from homology"/>
<dbReference type="Proteomes" id="UP000321903">
    <property type="component" value="Unassembled WGS sequence"/>
</dbReference>
<feature type="domain" description="tRNA pseudouridylate synthase B C-terminal" evidence="8">
    <location>
        <begin position="199"/>
        <end position="256"/>
    </location>
</feature>
<comment type="catalytic activity">
    <reaction evidence="1 5">
        <text>uridine(55) in tRNA = pseudouridine(55) in tRNA</text>
        <dbReference type="Rhea" id="RHEA:42532"/>
        <dbReference type="Rhea" id="RHEA-COMP:10101"/>
        <dbReference type="Rhea" id="RHEA-COMP:10102"/>
        <dbReference type="ChEBI" id="CHEBI:65314"/>
        <dbReference type="ChEBI" id="CHEBI:65315"/>
        <dbReference type="EC" id="5.4.99.25"/>
    </reaction>
</comment>
<evidence type="ECO:0000313" key="9">
    <source>
        <dbReference type="EMBL" id="TXD96838.1"/>
    </source>
</evidence>
<name>A0A5C7A0F8_9GAMM</name>
<reference evidence="9 10" key="1">
    <citation type="submission" date="2019-08" db="EMBL/GenBank/DDBJ databases">
        <title>Genome sequence of Psychrobacter frigidicola ACAM304 (type strain).</title>
        <authorList>
            <person name="Bowman J.P."/>
        </authorList>
    </citation>
    <scope>NUCLEOTIDE SEQUENCE [LARGE SCALE GENOMIC DNA]</scope>
    <source>
        <strain evidence="9 10">ACAM 304</strain>
    </source>
</reference>
<dbReference type="RefSeq" id="WP_147223545.1">
    <property type="nucleotide sequence ID" value="NZ_CAJGYY010000001.1"/>
</dbReference>
<evidence type="ECO:0000259" key="8">
    <source>
        <dbReference type="Pfam" id="PF16198"/>
    </source>
</evidence>
<dbReference type="InterPro" id="IPR014780">
    <property type="entry name" value="tRNA_psdUridine_synth_TruB"/>
</dbReference>
<keyword evidence="4 5" id="KW-0413">Isomerase</keyword>
<dbReference type="InterPro" id="IPR002501">
    <property type="entry name" value="PsdUridine_synth_N"/>
</dbReference>
<dbReference type="SUPFAM" id="SSF55120">
    <property type="entry name" value="Pseudouridine synthase"/>
    <property type="match status" value="1"/>
</dbReference>
<sequence length="368" mass="40542">MSISPNQASTKQIKTKPASKQKISGVILIDKPMGMTSQQVVSKVKYLFKSPVYDSKKAGHTGTLDPMATGLLPICLGEATKFSHYQLDADKSYQATILLGAQTDTGDADGKITAEMAIPIFDQDLLESLSQQFLGAQQQIPPMYSALKKDGKKLYEYARAGIEVERAPRDIVLKAVTLTVIDERQIQLTVTCTKGTYVRVLAEDIAKALGTLGHLTALRRLQVGEFRLEEAITVAQLEEQTPDSRRAQLLPVDACVNIKAELMLTALQVERVRQGQRLNVFDQLTAELQDYILNTLQTTQLETSVESVVQNMDILDSNDREDAQGSLAPLLQHEQPVDIRLLNDQGQFIGLGAVSLNGRLQPKKLIQI</sequence>
<dbReference type="Gene3D" id="3.30.2350.10">
    <property type="entry name" value="Pseudouridine synthase"/>
    <property type="match status" value="1"/>
</dbReference>
<evidence type="ECO:0000313" key="10">
    <source>
        <dbReference type="Proteomes" id="UP000321903"/>
    </source>
</evidence>
<dbReference type="Pfam" id="PF09157">
    <property type="entry name" value="TruB-C_2"/>
    <property type="match status" value="1"/>
</dbReference>
<dbReference type="InterPro" id="IPR036974">
    <property type="entry name" value="PUA_sf"/>
</dbReference>
<comment type="function">
    <text evidence="5">Responsible for synthesis of pseudouridine from uracil-55 in the psi GC loop of transfer RNAs.</text>
</comment>
<dbReference type="Pfam" id="PF16198">
    <property type="entry name" value="TruB_C_2"/>
    <property type="match status" value="1"/>
</dbReference>
<dbReference type="Pfam" id="PF01509">
    <property type="entry name" value="TruB_N"/>
    <property type="match status" value="1"/>
</dbReference>
<organism evidence="9 10">
    <name type="scientific">Psychrobacter frigidicola</name>
    <dbReference type="NCBI Taxonomy" id="45611"/>
    <lineage>
        <taxon>Bacteria</taxon>
        <taxon>Pseudomonadati</taxon>
        <taxon>Pseudomonadota</taxon>
        <taxon>Gammaproteobacteria</taxon>
        <taxon>Moraxellales</taxon>
        <taxon>Moraxellaceae</taxon>
        <taxon>Psychrobacter</taxon>
    </lineage>
</organism>
<dbReference type="EMBL" id="VORZ01000002">
    <property type="protein sequence ID" value="TXD96838.1"/>
    <property type="molecule type" value="Genomic_DNA"/>
</dbReference>
<evidence type="ECO:0000256" key="4">
    <source>
        <dbReference type="ARBA" id="ARBA00023235"/>
    </source>
</evidence>
<dbReference type="InterPro" id="IPR032819">
    <property type="entry name" value="TruB_C"/>
</dbReference>
<evidence type="ECO:0000256" key="5">
    <source>
        <dbReference type="HAMAP-Rule" id="MF_01080"/>
    </source>
</evidence>
<feature type="active site" description="Nucleophile" evidence="5">
    <location>
        <position position="65"/>
    </location>
</feature>
<feature type="domain" description="tRNA pseudouridine synthase II TruB subfamily 1 C-terminal" evidence="7">
    <location>
        <begin position="339"/>
        <end position="366"/>
    </location>
</feature>
<accession>A0A5C7A0F8</accession>
<evidence type="ECO:0000256" key="3">
    <source>
        <dbReference type="ARBA" id="ARBA00022694"/>
    </source>
</evidence>
<feature type="domain" description="Pseudouridine synthase II N-terminal" evidence="6">
    <location>
        <begin position="53"/>
        <end position="198"/>
    </location>
</feature>
<dbReference type="Gene3D" id="2.30.130.10">
    <property type="entry name" value="PUA domain"/>
    <property type="match status" value="1"/>
</dbReference>
<dbReference type="HAMAP" id="MF_01080">
    <property type="entry name" value="TruB_bact"/>
    <property type="match status" value="1"/>
</dbReference>
<keyword evidence="10" id="KW-1185">Reference proteome</keyword>
<evidence type="ECO:0000256" key="1">
    <source>
        <dbReference type="ARBA" id="ARBA00000385"/>
    </source>
</evidence>
<evidence type="ECO:0000259" key="6">
    <source>
        <dbReference type="Pfam" id="PF01509"/>
    </source>
</evidence>
<dbReference type="CDD" id="cd02573">
    <property type="entry name" value="PseudoU_synth_EcTruB"/>
    <property type="match status" value="1"/>
</dbReference>